<evidence type="ECO:0000313" key="8">
    <source>
        <dbReference type="Proteomes" id="UP000244948"/>
    </source>
</evidence>
<feature type="transmembrane region" description="Helical" evidence="6">
    <location>
        <begin position="254"/>
        <end position="273"/>
    </location>
</feature>
<name>A0A2U2AM03_9GAMM</name>
<proteinExistence type="inferred from homology"/>
<keyword evidence="8" id="KW-1185">Reference proteome</keyword>
<comment type="similarity">
    <text evidence="2">Belongs to the CorA metal ion transporter (MIT) (TC 1.A.35) family.</text>
</comment>
<dbReference type="SUPFAM" id="SSF143865">
    <property type="entry name" value="CorA soluble domain-like"/>
    <property type="match status" value="1"/>
</dbReference>
<comment type="subcellular location">
    <subcellularLocation>
        <location evidence="1">Membrane</location>
        <topology evidence="1">Multi-pass membrane protein</topology>
    </subcellularLocation>
</comment>
<accession>A0A2U2AM03</accession>
<protein>
    <recommendedName>
        <fullName evidence="9">Magnesium transporter CorA family protein</fullName>
    </recommendedName>
</protein>
<comment type="caution">
    <text evidence="7">The sequence shown here is derived from an EMBL/GenBank/DDBJ whole genome shotgun (WGS) entry which is preliminary data.</text>
</comment>
<dbReference type="InterPro" id="IPR045863">
    <property type="entry name" value="CorA_TM1_TM2"/>
</dbReference>
<dbReference type="AlphaFoldDB" id="A0A2U2AM03"/>
<evidence type="ECO:0000256" key="1">
    <source>
        <dbReference type="ARBA" id="ARBA00004141"/>
    </source>
</evidence>
<dbReference type="PANTHER" id="PTHR47891:SF1">
    <property type="entry name" value="CORA-MAGNESIUM AND COBALT TRANSPORTER"/>
    <property type="match status" value="1"/>
</dbReference>
<feature type="transmembrane region" description="Helical" evidence="6">
    <location>
        <begin position="285"/>
        <end position="305"/>
    </location>
</feature>
<dbReference type="Proteomes" id="UP000244948">
    <property type="component" value="Unassembled WGS sequence"/>
</dbReference>
<dbReference type="RefSeq" id="WP_109235455.1">
    <property type="nucleotide sequence ID" value="NZ_BMXZ01000001.1"/>
</dbReference>
<evidence type="ECO:0008006" key="9">
    <source>
        <dbReference type="Google" id="ProtNLM"/>
    </source>
</evidence>
<dbReference type="Gene3D" id="1.20.58.340">
    <property type="entry name" value="Magnesium transport protein CorA, transmembrane region"/>
    <property type="match status" value="2"/>
</dbReference>
<dbReference type="CDD" id="cd12827">
    <property type="entry name" value="EcCorA_ZntB-like_u2"/>
    <property type="match status" value="1"/>
</dbReference>
<evidence type="ECO:0000256" key="4">
    <source>
        <dbReference type="ARBA" id="ARBA00022989"/>
    </source>
</evidence>
<sequence length="311" mass="35478">MTIYPAEHGILLNNANRSQEAQRATTLWVNLVAPSKEKVDRLLHSLNLPLDTLNQPRGSLQKKIGDLLLLRLYVPKRNLPYSAIPYQVTLLTILIKGNRVITILEDETPLLMHLEHEYLVTWAFADVTSFVYRLLELTTESFILATKEVERETTKMEDELKSAFNNQSVYQLLNYNKSFLFFAKALKHNHKLLNLIYEQSTLKADYEQDLQLSDLIVETAQAENLARVYNANLRNLMDAYSALIENNLSLSVQYLTIFITISAIPMSIAALYGMNTPLPFQDEPYALTLLGIITGIFIVGALLIFKVKRML</sequence>
<keyword evidence="4 6" id="KW-1133">Transmembrane helix</keyword>
<evidence type="ECO:0000313" key="7">
    <source>
        <dbReference type="EMBL" id="PWD84253.1"/>
    </source>
</evidence>
<evidence type="ECO:0000256" key="5">
    <source>
        <dbReference type="ARBA" id="ARBA00023136"/>
    </source>
</evidence>
<organism evidence="7 8">
    <name type="scientific">Ignatzschineria indica</name>
    <dbReference type="NCBI Taxonomy" id="472583"/>
    <lineage>
        <taxon>Bacteria</taxon>
        <taxon>Pseudomonadati</taxon>
        <taxon>Pseudomonadota</taxon>
        <taxon>Gammaproteobacteria</taxon>
        <taxon>Cardiobacteriales</taxon>
        <taxon>Ignatzschineriaceae</taxon>
        <taxon>Ignatzschineria</taxon>
    </lineage>
</organism>
<keyword evidence="3 6" id="KW-0812">Transmembrane</keyword>
<dbReference type="GO" id="GO:0016020">
    <property type="term" value="C:membrane"/>
    <property type="evidence" value="ECO:0007669"/>
    <property type="project" value="UniProtKB-SubCell"/>
</dbReference>
<dbReference type="EMBL" id="QEWR01000002">
    <property type="protein sequence ID" value="PWD84253.1"/>
    <property type="molecule type" value="Genomic_DNA"/>
</dbReference>
<dbReference type="GO" id="GO:0046873">
    <property type="term" value="F:metal ion transmembrane transporter activity"/>
    <property type="evidence" value="ECO:0007669"/>
    <property type="project" value="InterPro"/>
</dbReference>
<dbReference type="InterPro" id="IPR002523">
    <property type="entry name" value="MgTranspt_CorA/ZnTranspt_ZntB"/>
</dbReference>
<evidence type="ECO:0000256" key="2">
    <source>
        <dbReference type="ARBA" id="ARBA00009765"/>
    </source>
</evidence>
<dbReference type="InterPro" id="IPR047199">
    <property type="entry name" value="CorA-like"/>
</dbReference>
<evidence type="ECO:0000256" key="6">
    <source>
        <dbReference type="SAM" id="Phobius"/>
    </source>
</evidence>
<dbReference type="PANTHER" id="PTHR47891">
    <property type="entry name" value="TRANSPORTER-RELATED"/>
    <property type="match status" value="1"/>
</dbReference>
<reference evidence="7 8" key="1">
    <citation type="journal article" date="2018" name="Genome Announc.">
        <title>Ignatzschineria cameli sp. nov., isolated from necrotic foot tissue of dromedaries (Camelus dromedarius) and associated maggots (Wohlfahrtia species) in Dubai.</title>
        <authorList>
            <person name="Tsang C.C."/>
            <person name="Tang J.Y."/>
            <person name="Fong J.Y."/>
            <person name="Kinne J."/>
            <person name="Lee H.H."/>
            <person name="Joseph M."/>
            <person name="Jose S."/>
            <person name="Schuster R.K."/>
            <person name="Tang Y."/>
            <person name="Sivakumar S."/>
            <person name="Chen J.H."/>
            <person name="Teng J.L."/>
            <person name="Lau S.K."/>
            <person name="Wernery U."/>
            <person name="Woo P.C."/>
        </authorList>
    </citation>
    <scope>NUCLEOTIDE SEQUENCE [LARGE SCALE GENOMIC DNA]</scope>
    <source>
        <strain evidence="7 8">KCTC 22643</strain>
    </source>
</reference>
<keyword evidence="5 6" id="KW-0472">Membrane</keyword>
<dbReference type="InterPro" id="IPR045861">
    <property type="entry name" value="CorA_cytoplasmic_dom"/>
</dbReference>
<gene>
    <name evidence="7" type="ORF">DC082_01535</name>
</gene>
<evidence type="ECO:0000256" key="3">
    <source>
        <dbReference type="ARBA" id="ARBA00022692"/>
    </source>
</evidence>
<dbReference type="Pfam" id="PF01544">
    <property type="entry name" value="CorA"/>
    <property type="match status" value="1"/>
</dbReference>
<dbReference type="SUPFAM" id="SSF144083">
    <property type="entry name" value="Magnesium transport protein CorA, transmembrane region"/>
    <property type="match status" value="1"/>
</dbReference>